<dbReference type="InterPro" id="IPR001647">
    <property type="entry name" value="HTH_TetR"/>
</dbReference>
<dbReference type="PROSITE" id="PS50977">
    <property type="entry name" value="HTH_TETR_2"/>
    <property type="match status" value="1"/>
</dbReference>
<reference evidence="4" key="1">
    <citation type="submission" date="2021-01" db="EMBL/GenBank/DDBJ databases">
        <title>Modified the classification status of verrucomicrobia.</title>
        <authorList>
            <person name="Feng X."/>
        </authorList>
    </citation>
    <scope>NUCLEOTIDE SEQUENCE</scope>
    <source>
        <strain evidence="4">KCTC 12986</strain>
    </source>
</reference>
<gene>
    <name evidence="4" type="ORF">JIN78_07655</name>
</gene>
<dbReference type="Pfam" id="PF17939">
    <property type="entry name" value="TetR_C_30"/>
    <property type="match status" value="1"/>
</dbReference>
<feature type="DNA-binding region" description="H-T-H motif" evidence="2">
    <location>
        <begin position="31"/>
        <end position="50"/>
    </location>
</feature>
<evidence type="ECO:0000256" key="2">
    <source>
        <dbReference type="PROSITE-ProRule" id="PRU00335"/>
    </source>
</evidence>
<dbReference type="GO" id="GO:0003700">
    <property type="term" value="F:DNA-binding transcription factor activity"/>
    <property type="evidence" value="ECO:0007669"/>
    <property type="project" value="TreeGrafter"/>
</dbReference>
<sequence>MDRANEKQETQERLLDAAEELFAEKGFESVSLREITAAAGANVAAVNYHFGSKENLINAVIKRHVLPANRERMARLKELLAQEKPPQVREVVEAFLRPLIERVCERKFRQRLFARFKSRMVGEGAACLPSEVLVDFQKMMRQVVVALQVAVPGLSEERAYLQLKFCFAVMADALTPDEAFSQIAEGHGQENWSLEELLDEVLNFCEGGLRA</sequence>
<dbReference type="PANTHER" id="PTHR30055">
    <property type="entry name" value="HTH-TYPE TRANSCRIPTIONAL REGULATOR RUTR"/>
    <property type="match status" value="1"/>
</dbReference>
<dbReference type="AlphaFoldDB" id="A0A934VMG5"/>
<dbReference type="PANTHER" id="PTHR30055:SF235">
    <property type="entry name" value="TRANSCRIPTIONAL REGULATORY PROTEIN"/>
    <property type="match status" value="1"/>
</dbReference>
<keyword evidence="1 2" id="KW-0238">DNA-binding</keyword>
<proteinExistence type="predicted"/>
<organism evidence="4 5">
    <name type="scientific">Roseibacillus ishigakijimensis</name>
    <dbReference type="NCBI Taxonomy" id="454146"/>
    <lineage>
        <taxon>Bacteria</taxon>
        <taxon>Pseudomonadati</taxon>
        <taxon>Verrucomicrobiota</taxon>
        <taxon>Verrucomicrobiia</taxon>
        <taxon>Verrucomicrobiales</taxon>
        <taxon>Verrucomicrobiaceae</taxon>
        <taxon>Roseibacillus</taxon>
    </lineage>
</organism>
<dbReference type="InterPro" id="IPR050109">
    <property type="entry name" value="HTH-type_TetR-like_transc_reg"/>
</dbReference>
<dbReference type="SUPFAM" id="SSF46689">
    <property type="entry name" value="Homeodomain-like"/>
    <property type="match status" value="1"/>
</dbReference>
<dbReference type="InterPro" id="IPR009057">
    <property type="entry name" value="Homeodomain-like_sf"/>
</dbReference>
<dbReference type="Proteomes" id="UP000604083">
    <property type="component" value="Unassembled WGS sequence"/>
</dbReference>
<evidence type="ECO:0000313" key="4">
    <source>
        <dbReference type="EMBL" id="MBK1833930.1"/>
    </source>
</evidence>
<protein>
    <submittedName>
        <fullName evidence="4">TetR/AcrR family transcriptional regulator</fullName>
    </submittedName>
</protein>
<comment type="caution">
    <text evidence="4">The sequence shown here is derived from an EMBL/GenBank/DDBJ whole genome shotgun (WGS) entry which is preliminary data.</text>
</comment>
<dbReference type="PROSITE" id="PS01081">
    <property type="entry name" value="HTH_TETR_1"/>
    <property type="match status" value="1"/>
</dbReference>
<evidence type="ECO:0000256" key="1">
    <source>
        <dbReference type="ARBA" id="ARBA00023125"/>
    </source>
</evidence>
<name>A0A934VMG5_9BACT</name>
<dbReference type="EMBL" id="JAENIO010000015">
    <property type="protein sequence ID" value="MBK1833930.1"/>
    <property type="molecule type" value="Genomic_DNA"/>
</dbReference>
<feature type="domain" description="HTH tetR-type" evidence="3">
    <location>
        <begin position="8"/>
        <end position="68"/>
    </location>
</feature>
<accession>A0A934VMG5</accession>
<dbReference type="RefSeq" id="WP_200391363.1">
    <property type="nucleotide sequence ID" value="NZ_JAENIO010000015.1"/>
</dbReference>
<dbReference type="GO" id="GO:0000976">
    <property type="term" value="F:transcription cis-regulatory region binding"/>
    <property type="evidence" value="ECO:0007669"/>
    <property type="project" value="TreeGrafter"/>
</dbReference>
<keyword evidence="5" id="KW-1185">Reference proteome</keyword>
<dbReference type="InterPro" id="IPR023772">
    <property type="entry name" value="DNA-bd_HTH_TetR-type_CS"/>
</dbReference>
<dbReference type="Gene3D" id="1.10.357.10">
    <property type="entry name" value="Tetracycline Repressor, domain 2"/>
    <property type="match status" value="1"/>
</dbReference>
<dbReference type="PRINTS" id="PR00455">
    <property type="entry name" value="HTHTETR"/>
</dbReference>
<evidence type="ECO:0000313" key="5">
    <source>
        <dbReference type="Proteomes" id="UP000604083"/>
    </source>
</evidence>
<evidence type="ECO:0000259" key="3">
    <source>
        <dbReference type="PROSITE" id="PS50977"/>
    </source>
</evidence>
<dbReference type="Pfam" id="PF00440">
    <property type="entry name" value="TetR_N"/>
    <property type="match status" value="1"/>
</dbReference>
<dbReference type="InterPro" id="IPR041586">
    <property type="entry name" value="PsrA_TetR_C"/>
</dbReference>
<dbReference type="InterPro" id="IPR036271">
    <property type="entry name" value="Tet_transcr_reg_TetR-rel_C_sf"/>
</dbReference>
<dbReference type="SUPFAM" id="SSF48498">
    <property type="entry name" value="Tetracyclin repressor-like, C-terminal domain"/>
    <property type="match status" value="1"/>
</dbReference>